<gene>
    <name evidence="6 8" type="primary">ruvA</name>
    <name evidence="8" type="ORF">ENP13_09245</name>
</gene>
<evidence type="ECO:0000256" key="2">
    <source>
        <dbReference type="ARBA" id="ARBA00022763"/>
    </source>
</evidence>
<dbReference type="InterPro" id="IPR012340">
    <property type="entry name" value="NA-bd_OB-fold"/>
</dbReference>
<evidence type="ECO:0000256" key="4">
    <source>
        <dbReference type="ARBA" id="ARBA00023172"/>
    </source>
</evidence>
<comment type="caution">
    <text evidence="6">Lacks conserved residue(s) required for the propagation of feature annotation.</text>
</comment>
<comment type="similarity">
    <text evidence="6">Belongs to the RuvA family.</text>
</comment>
<keyword evidence="1 6" id="KW-0963">Cytoplasm</keyword>
<sequence length="194" mass="20654">MIRGIRGRLVAKQPGAVLVDLHGLILRVYTSQTTLADLGQPGEEVELVTHLRVREDELALYGFASAAELELFELLIGVSGVGPRAALALLSIARPDELGQMIAAEDVERLSRAPGIGRKTAGRIVLELRGKLPALAPVGERAEMAPDREVIEALMALGYSAAEAREAAARVNPAEAPTLEERVLAALRLLARTG</sequence>
<feature type="domain" description="Helix-hairpin-helix DNA-binding motif class 1" evidence="7">
    <location>
        <begin position="108"/>
        <end position="127"/>
    </location>
</feature>
<dbReference type="InterPro" id="IPR000085">
    <property type="entry name" value="RuvA"/>
</dbReference>
<dbReference type="GO" id="GO:0006310">
    <property type="term" value="P:DNA recombination"/>
    <property type="evidence" value="ECO:0007669"/>
    <property type="project" value="UniProtKB-UniRule"/>
</dbReference>
<organism evidence="8">
    <name type="scientific">Thermorudis sp</name>
    <dbReference type="NCBI Taxonomy" id="1969470"/>
    <lineage>
        <taxon>Bacteria</taxon>
        <taxon>Pseudomonadati</taxon>
        <taxon>Thermomicrobiota</taxon>
        <taxon>Thermomicrobia</taxon>
        <taxon>Thermomicrobia incertae sedis</taxon>
        <taxon>Thermorudis</taxon>
    </lineage>
</organism>
<dbReference type="HAMAP" id="MF_00031">
    <property type="entry name" value="DNA_HJ_migration_RuvA"/>
    <property type="match status" value="1"/>
</dbReference>
<dbReference type="Gene3D" id="1.10.150.20">
    <property type="entry name" value="5' to 3' exonuclease, C-terminal subdomain"/>
    <property type="match status" value="1"/>
</dbReference>
<dbReference type="InterPro" id="IPR010994">
    <property type="entry name" value="RuvA_2-like"/>
</dbReference>
<accession>A0A7C2W9E1</accession>
<dbReference type="SUPFAM" id="SSF46929">
    <property type="entry name" value="DNA helicase RuvA subunit, C-terminal domain"/>
    <property type="match status" value="1"/>
</dbReference>
<dbReference type="Gene3D" id="1.10.8.10">
    <property type="entry name" value="DNA helicase RuvA subunit, C-terminal domain"/>
    <property type="match status" value="1"/>
</dbReference>
<dbReference type="InterPro" id="IPR011114">
    <property type="entry name" value="RuvA_C"/>
</dbReference>
<dbReference type="NCBIfam" id="TIGR00084">
    <property type="entry name" value="ruvA"/>
    <property type="match status" value="1"/>
</dbReference>
<dbReference type="Pfam" id="PF07499">
    <property type="entry name" value="RuvA_C"/>
    <property type="match status" value="1"/>
</dbReference>
<dbReference type="GO" id="GO:0048476">
    <property type="term" value="C:Holliday junction resolvase complex"/>
    <property type="evidence" value="ECO:0007669"/>
    <property type="project" value="UniProtKB-UniRule"/>
</dbReference>
<dbReference type="GO" id="GO:0009378">
    <property type="term" value="F:four-way junction helicase activity"/>
    <property type="evidence" value="ECO:0007669"/>
    <property type="project" value="InterPro"/>
</dbReference>
<proteinExistence type="inferred from homology"/>
<keyword evidence="3 6" id="KW-0238">DNA-binding</keyword>
<comment type="subcellular location">
    <subcellularLocation>
        <location evidence="6">Cytoplasm</location>
    </subcellularLocation>
</comment>
<comment type="domain">
    <text evidence="6">Has three domains with a flexible linker between the domains II and III and assumes an 'L' shape. Domain III is highly mobile and contacts RuvB.</text>
</comment>
<evidence type="ECO:0000256" key="3">
    <source>
        <dbReference type="ARBA" id="ARBA00023125"/>
    </source>
</evidence>
<dbReference type="Pfam" id="PF14520">
    <property type="entry name" value="HHH_5"/>
    <property type="match status" value="1"/>
</dbReference>
<keyword evidence="5 6" id="KW-0234">DNA repair</keyword>
<dbReference type="GO" id="GO:0009379">
    <property type="term" value="C:Holliday junction helicase complex"/>
    <property type="evidence" value="ECO:0007669"/>
    <property type="project" value="InterPro"/>
</dbReference>
<evidence type="ECO:0000313" key="8">
    <source>
        <dbReference type="EMBL" id="HEX71409.1"/>
    </source>
</evidence>
<dbReference type="GO" id="GO:0000400">
    <property type="term" value="F:four-way junction DNA binding"/>
    <property type="evidence" value="ECO:0007669"/>
    <property type="project" value="UniProtKB-UniRule"/>
</dbReference>
<dbReference type="GO" id="GO:0005737">
    <property type="term" value="C:cytoplasm"/>
    <property type="evidence" value="ECO:0007669"/>
    <property type="project" value="UniProtKB-SubCell"/>
</dbReference>
<evidence type="ECO:0000256" key="6">
    <source>
        <dbReference type="HAMAP-Rule" id="MF_00031"/>
    </source>
</evidence>
<feature type="domain" description="Helix-hairpin-helix DNA-binding motif class 1" evidence="7">
    <location>
        <begin position="73"/>
        <end position="92"/>
    </location>
</feature>
<evidence type="ECO:0000256" key="1">
    <source>
        <dbReference type="ARBA" id="ARBA00022490"/>
    </source>
</evidence>
<dbReference type="InterPro" id="IPR036267">
    <property type="entry name" value="RuvA_C_sf"/>
</dbReference>
<comment type="caution">
    <text evidence="8">The sequence shown here is derived from an EMBL/GenBank/DDBJ whole genome shotgun (WGS) entry which is preliminary data.</text>
</comment>
<dbReference type="InterPro" id="IPR003583">
    <property type="entry name" value="Hlx-hairpin-Hlx_DNA-bd_motif"/>
</dbReference>
<keyword evidence="4 6" id="KW-0233">DNA recombination</keyword>
<dbReference type="Pfam" id="PF01330">
    <property type="entry name" value="RuvA_N"/>
    <property type="match status" value="1"/>
</dbReference>
<dbReference type="GO" id="GO:0006281">
    <property type="term" value="P:DNA repair"/>
    <property type="evidence" value="ECO:0007669"/>
    <property type="project" value="UniProtKB-UniRule"/>
</dbReference>
<name>A0A7C2W9E1_9BACT</name>
<reference evidence="8" key="1">
    <citation type="journal article" date="2020" name="mSystems">
        <title>Genome- and Community-Level Interaction Insights into Carbon Utilization and Element Cycling Functions of Hydrothermarchaeota in Hydrothermal Sediment.</title>
        <authorList>
            <person name="Zhou Z."/>
            <person name="Liu Y."/>
            <person name="Xu W."/>
            <person name="Pan J."/>
            <person name="Luo Z.H."/>
            <person name="Li M."/>
        </authorList>
    </citation>
    <scope>NUCLEOTIDE SEQUENCE [LARGE SCALE GENOMIC DNA]</scope>
    <source>
        <strain evidence="8">SpSt-192</strain>
    </source>
</reference>
<dbReference type="SUPFAM" id="SSF47781">
    <property type="entry name" value="RuvA domain 2-like"/>
    <property type="match status" value="1"/>
</dbReference>
<protein>
    <recommendedName>
        <fullName evidence="6">Holliday junction branch migration complex subunit RuvA</fullName>
    </recommendedName>
</protein>
<evidence type="ECO:0000259" key="7">
    <source>
        <dbReference type="SMART" id="SM00278"/>
    </source>
</evidence>
<keyword evidence="2 6" id="KW-0227">DNA damage</keyword>
<dbReference type="SMART" id="SM00278">
    <property type="entry name" value="HhH1"/>
    <property type="match status" value="2"/>
</dbReference>
<dbReference type="SUPFAM" id="SSF50249">
    <property type="entry name" value="Nucleic acid-binding proteins"/>
    <property type="match status" value="1"/>
</dbReference>
<dbReference type="InterPro" id="IPR013849">
    <property type="entry name" value="DNA_helicase_Holl-junc_RuvA_I"/>
</dbReference>
<feature type="region of interest" description="Domain III" evidence="6">
    <location>
        <begin position="148"/>
        <end position="194"/>
    </location>
</feature>
<evidence type="ECO:0000256" key="5">
    <source>
        <dbReference type="ARBA" id="ARBA00023204"/>
    </source>
</evidence>
<comment type="subunit">
    <text evidence="6">Homotetramer. Forms an RuvA(8)-RuvB(12)-Holliday junction (HJ) complex. HJ DNA is sandwiched between 2 RuvA tetramers; dsDNA enters through RuvA and exits via RuvB. An RuvB hexamer assembles on each DNA strand where it exits the tetramer. Each RuvB hexamer is contacted by two RuvA subunits (via domain III) on 2 adjacent RuvB subunits; this complex drives branch migration. In the full resolvosome a probable DNA-RuvA(4)-RuvB(12)-RuvC(2) complex forms which resolves the HJ.</text>
</comment>
<dbReference type="Gene3D" id="2.40.50.140">
    <property type="entry name" value="Nucleic acid-binding proteins"/>
    <property type="match status" value="1"/>
</dbReference>
<dbReference type="EMBL" id="DSID01000699">
    <property type="protein sequence ID" value="HEX71409.1"/>
    <property type="molecule type" value="Genomic_DNA"/>
</dbReference>
<feature type="region of interest" description="Domain I" evidence="6">
    <location>
        <begin position="1"/>
        <end position="64"/>
    </location>
</feature>
<dbReference type="AlphaFoldDB" id="A0A7C2W9E1"/>
<comment type="function">
    <text evidence="6">The RuvA-RuvB-RuvC complex processes Holliday junction (HJ) DNA during genetic recombination and DNA repair, while the RuvA-RuvB complex plays an important role in the rescue of blocked DNA replication forks via replication fork reversal (RFR). RuvA specifically binds to HJ cruciform DNA, conferring on it an open structure. The RuvB hexamer acts as an ATP-dependent pump, pulling dsDNA into and through the RuvAB complex. HJ branch migration allows RuvC to scan DNA until it finds its consensus sequence, where it cleaves and resolves the cruciform DNA.</text>
</comment>
<dbReference type="GO" id="GO:0005524">
    <property type="term" value="F:ATP binding"/>
    <property type="evidence" value="ECO:0007669"/>
    <property type="project" value="InterPro"/>
</dbReference>